<gene>
    <name evidence="2" type="ORF">SISNIDRAFT_304307</name>
</gene>
<dbReference type="AlphaFoldDB" id="A0A164N5U0"/>
<organism evidence="2 3">
    <name type="scientific">Sistotremastrum niveocremeum HHB9708</name>
    <dbReference type="NCBI Taxonomy" id="1314777"/>
    <lineage>
        <taxon>Eukaryota</taxon>
        <taxon>Fungi</taxon>
        <taxon>Dikarya</taxon>
        <taxon>Basidiomycota</taxon>
        <taxon>Agaricomycotina</taxon>
        <taxon>Agaricomycetes</taxon>
        <taxon>Sistotremastrales</taxon>
        <taxon>Sistotremastraceae</taxon>
        <taxon>Sertulicium</taxon>
        <taxon>Sertulicium niveocremeum</taxon>
    </lineage>
</organism>
<evidence type="ECO:0000313" key="3">
    <source>
        <dbReference type="Proteomes" id="UP000076722"/>
    </source>
</evidence>
<keyword evidence="1" id="KW-0732">Signal</keyword>
<reference evidence="2 3" key="1">
    <citation type="journal article" date="2016" name="Mol. Biol. Evol.">
        <title>Comparative Genomics of Early-Diverging Mushroom-Forming Fungi Provides Insights into the Origins of Lignocellulose Decay Capabilities.</title>
        <authorList>
            <person name="Nagy L.G."/>
            <person name="Riley R."/>
            <person name="Tritt A."/>
            <person name="Adam C."/>
            <person name="Daum C."/>
            <person name="Floudas D."/>
            <person name="Sun H."/>
            <person name="Yadav J.S."/>
            <person name="Pangilinan J."/>
            <person name="Larsson K.H."/>
            <person name="Matsuura K."/>
            <person name="Barry K."/>
            <person name="Labutti K."/>
            <person name="Kuo R."/>
            <person name="Ohm R.A."/>
            <person name="Bhattacharya S.S."/>
            <person name="Shirouzu T."/>
            <person name="Yoshinaga Y."/>
            <person name="Martin F.M."/>
            <person name="Grigoriev I.V."/>
            <person name="Hibbett D.S."/>
        </authorList>
    </citation>
    <scope>NUCLEOTIDE SEQUENCE [LARGE SCALE GENOMIC DNA]</scope>
    <source>
        <strain evidence="2 3">HHB9708</strain>
    </source>
</reference>
<proteinExistence type="predicted"/>
<evidence type="ECO:0000313" key="2">
    <source>
        <dbReference type="EMBL" id="KZS87384.1"/>
    </source>
</evidence>
<dbReference type="Proteomes" id="UP000076722">
    <property type="component" value="Unassembled WGS sequence"/>
</dbReference>
<dbReference type="EMBL" id="KV419451">
    <property type="protein sequence ID" value="KZS87384.1"/>
    <property type="molecule type" value="Genomic_DNA"/>
</dbReference>
<feature type="signal peptide" evidence="1">
    <location>
        <begin position="1"/>
        <end position="19"/>
    </location>
</feature>
<evidence type="ECO:0000256" key="1">
    <source>
        <dbReference type="SAM" id="SignalP"/>
    </source>
</evidence>
<sequence>MRTLGPSLLLLCRTYCAFPFLSFVPRFVNSSAITRRSKPKSHSAGGTPTLLNEHINILKSITRLFSMDNSVKYHSRIVEDARLLLDAFKVQEHTIRTREDTISKLRNIIQNAGQDEGEHWEVEDVSGSGWVSPLDNVPLELVVVEKTSRSVCRLWRQAHSFAI</sequence>
<name>A0A164N5U0_9AGAM</name>
<protein>
    <submittedName>
        <fullName evidence="2">Uncharacterized protein</fullName>
    </submittedName>
</protein>
<accession>A0A164N5U0</accession>
<feature type="chain" id="PRO_5007851916" evidence="1">
    <location>
        <begin position="20"/>
        <end position="163"/>
    </location>
</feature>
<keyword evidence="3" id="KW-1185">Reference proteome</keyword>